<name>A0A6L3T0Q6_9HYPH</name>
<organism evidence="2 3">
    <name type="scientific">Methylobacterium soli</name>
    <dbReference type="NCBI Taxonomy" id="553447"/>
    <lineage>
        <taxon>Bacteria</taxon>
        <taxon>Pseudomonadati</taxon>
        <taxon>Pseudomonadota</taxon>
        <taxon>Alphaproteobacteria</taxon>
        <taxon>Hyphomicrobiales</taxon>
        <taxon>Methylobacteriaceae</taxon>
        <taxon>Methylobacterium</taxon>
    </lineage>
</organism>
<proteinExistence type="predicted"/>
<keyword evidence="3" id="KW-1185">Reference proteome</keyword>
<dbReference type="EMBL" id="VZZK01000009">
    <property type="protein sequence ID" value="KAB1079340.1"/>
    <property type="molecule type" value="Genomic_DNA"/>
</dbReference>
<accession>A0A6L3T0Q6</accession>
<dbReference type="AlphaFoldDB" id="A0A6L3T0Q6"/>
<reference evidence="2 3" key="1">
    <citation type="submission" date="2019-09" db="EMBL/GenBank/DDBJ databases">
        <title>YIM 48816 draft genome.</title>
        <authorList>
            <person name="Jiang L."/>
        </authorList>
    </citation>
    <scope>NUCLEOTIDE SEQUENCE [LARGE SCALE GENOMIC DNA]</scope>
    <source>
        <strain evidence="2 3">YIM 48816</strain>
    </source>
</reference>
<dbReference type="Proteomes" id="UP000474159">
    <property type="component" value="Unassembled WGS sequence"/>
</dbReference>
<gene>
    <name evidence="2" type="ORF">F6X53_11060</name>
</gene>
<comment type="caution">
    <text evidence="2">The sequence shown here is derived from an EMBL/GenBank/DDBJ whole genome shotgun (WGS) entry which is preliminary data.</text>
</comment>
<dbReference type="RefSeq" id="WP_151000075.1">
    <property type="nucleotide sequence ID" value="NZ_BPQY01000035.1"/>
</dbReference>
<sequence>MPDRIEGPDPPVSPSGRTPSFDAQLVERWTVIAWKSDRFAKYEGRDTAVGNALNWPDQYLPVAHRMRSEARTFLLMWAWCEAGNATWRGLCRDRGWSRSSADRWRRWAAERIAEGINEAIRASAEASVRTG</sequence>
<evidence type="ECO:0000313" key="2">
    <source>
        <dbReference type="EMBL" id="KAB1079340.1"/>
    </source>
</evidence>
<feature type="region of interest" description="Disordered" evidence="1">
    <location>
        <begin position="1"/>
        <end position="20"/>
    </location>
</feature>
<dbReference type="OrthoDB" id="7360866at2"/>
<evidence type="ECO:0000256" key="1">
    <source>
        <dbReference type="SAM" id="MobiDB-lite"/>
    </source>
</evidence>
<evidence type="ECO:0000313" key="3">
    <source>
        <dbReference type="Proteomes" id="UP000474159"/>
    </source>
</evidence>
<protein>
    <submittedName>
        <fullName evidence="2">Uncharacterized protein</fullName>
    </submittedName>
</protein>